<dbReference type="SUPFAM" id="SSF47576">
    <property type="entry name" value="Calponin-homology domain, CH-domain"/>
    <property type="match status" value="1"/>
</dbReference>
<dbReference type="Pfam" id="PF00307">
    <property type="entry name" value="CH"/>
    <property type="match status" value="1"/>
</dbReference>
<dbReference type="Gene3D" id="1.10.418.10">
    <property type="entry name" value="Calponin-like domain"/>
    <property type="match status" value="1"/>
</dbReference>
<dbReference type="Proteomes" id="UP001150062">
    <property type="component" value="Unassembled WGS sequence"/>
</dbReference>
<dbReference type="PANTHER" id="PTHR23167">
    <property type="entry name" value="CALPONIN HOMOLOGY DOMAIN-CONTAINING PROTEIN DDB_G0272472-RELATED"/>
    <property type="match status" value="1"/>
</dbReference>
<dbReference type="PANTHER" id="PTHR23167:SF46">
    <property type="entry name" value="EPS15 HOMOLOGY DOMAIN CONTAINING PROTEIN-BINDING PROTEIN 1, ISOFORM F"/>
    <property type="match status" value="1"/>
</dbReference>
<sequence length="434" mass="50937">MNLHQNKTAILKWCQRCTEGYKGVKIDNFTTSWTDGLAFCALIDNYRPSLINFTSLTNANQENNLTLAFDVAEKQLGVMMYIDAEDLIKYRPDSKVLLLQLSEFYLTLSKLKPERSHETKTKTKTNTTTKKTDSTKSTFPSSKTNMNPNNRHTHQRFKSTPFVRSTKSTRSIPQNKQEDQKKNEGKPKNSMQQKGFGANENNSNKKAVEIKTKTKKIPIQQQKKDNSDKTRNNNLQNVQKSKPMTTNIKSFDHNTPTNNKLDKKKNEKTKTQSQPIQSRRVLKVKRLNKPKAKPKPNPKPRQQAKKDNSDKATNNDPQNIPKQKKEILIRRKTINFKPNYLKTKNEKNENQQVNLKDLPPINIKRRRRKNVTKAPVHLTRLKKKKNKKQLTIVESRRQKKRREMVRMWREKEERIRLEELEKLQKEPNEKLENK</sequence>
<organism evidence="3 4">
    <name type="scientific">Anaeramoeba flamelloides</name>
    <dbReference type="NCBI Taxonomy" id="1746091"/>
    <lineage>
        <taxon>Eukaryota</taxon>
        <taxon>Metamonada</taxon>
        <taxon>Anaeramoebidae</taxon>
        <taxon>Anaeramoeba</taxon>
    </lineage>
</organism>
<gene>
    <name evidence="3" type="ORF">M0813_15712</name>
</gene>
<feature type="compositionally biased region" description="Basic and acidic residues" evidence="1">
    <location>
        <begin position="176"/>
        <end position="187"/>
    </location>
</feature>
<keyword evidence="4" id="KW-1185">Reference proteome</keyword>
<dbReference type="InterPro" id="IPR001715">
    <property type="entry name" value="CH_dom"/>
</dbReference>
<dbReference type="InterPro" id="IPR050540">
    <property type="entry name" value="F-actin_Monoox_Mical"/>
</dbReference>
<dbReference type="EMBL" id="JAOAOG010000073">
    <property type="protein sequence ID" value="KAJ6250894.1"/>
    <property type="molecule type" value="Genomic_DNA"/>
</dbReference>
<feature type="compositionally biased region" description="Basic residues" evidence="1">
    <location>
        <begin position="280"/>
        <end position="298"/>
    </location>
</feature>
<evidence type="ECO:0000256" key="1">
    <source>
        <dbReference type="SAM" id="MobiDB-lite"/>
    </source>
</evidence>
<feature type="compositionally biased region" description="Polar residues" evidence="1">
    <location>
        <begin position="189"/>
        <end position="205"/>
    </location>
</feature>
<feature type="compositionally biased region" description="Polar residues" evidence="1">
    <location>
        <begin position="162"/>
        <end position="175"/>
    </location>
</feature>
<feature type="region of interest" description="Disordered" evidence="1">
    <location>
        <begin position="113"/>
        <end position="325"/>
    </location>
</feature>
<name>A0ABQ8Z1X3_9EUKA</name>
<feature type="compositionally biased region" description="Polar residues" evidence="1">
    <location>
        <begin position="232"/>
        <end position="256"/>
    </location>
</feature>
<feature type="compositionally biased region" description="Low complexity" evidence="1">
    <location>
        <begin position="124"/>
        <end position="144"/>
    </location>
</feature>
<dbReference type="InterPro" id="IPR036872">
    <property type="entry name" value="CH_dom_sf"/>
</dbReference>
<evidence type="ECO:0000259" key="2">
    <source>
        <dbReference type="PROSITE" id="PS50021"/>
    </source>
</evidence>
<dbReference type="PROSITE" id="PS50021">
    <property type="entry name" value="CH"/>
    <property type="match status" value="1"/>
</dbReference>
<accession>A0ABQ8Z1X3</accession>
<feature type="compositionally biased region" description="Basic and acidic residues" evidence="1">
    <location>
        <begin position="222"/>
        <end position="231"/>
    </location>
</feature>
<reference evidence="3" key="1">
    <citation type="submission" date="2022-08" db="EMBL/GenBank/DDBJ databases">
        <title>Novel sulfate-reducing endosymbionts in the free-living metamonad Anaeramoeba.</title>
        <authorList>
            <person name="Jerlstrom-Hultqvist J."/>
            <person name="Cepicka I."/>
            <person name="Gallot-Lavallee L."/>
            <person name="Salas-Leiva D."/>
            <person name="Curtis B.A."/>
            <person name="Zahonova K."/>
            <person name="Pipaliya S."/>
            <person name="Dacks J."/>
            <person name="Roger A.J."/>
        </authorList>
    </citation>
    <scope>NUCLEOTIDE SEQUENCE</scope>
    <source>
        <strain evidence="3">Schooner1</strain>
    </source>
</reference>
<feature type="compositionally biased region" description="Polar residues" evidence="1">
    <location>
        <begin position="311"/>
        <end position="321"/>
    </location>
</feature>
<feature type="compositionally biased region" description="Basic and acidic residues" evidence="1">
    <location>
        <begin position="260"/>
        <end position="270"/>
    </location>
</feature>
<comment type="caution">
    <text evidence="3">The sequence shown here is derived from an EMBL/GenBank/DDBJ whole genome shotgun (WGS) entry which is preliminary data.</text>
</comment>
<evidence type="ECO:0000313" key="3">
    <source>
        <dbReference type="EMBL" id="KAJ6250894.1"/>
    </source>
</evidence>
<proteinExistence type="predicted"/>
<dbReference type="SMART" id="SM00033">
    <property type="entry name" value="CH"/>
    <property type="match status" value="1"/>
</dbReference>
<protein>
    <submittedName>
        <fullName evidence="3">Mical-like 1a-related</fullName>
    </submittedName>
</protein>
<evidence type="ECO:0000313" key="4">
    <source>
        <dbReference type="Proteomes" id="UP001150062"/>
    </source>
</evidence>
<feature type="domain" description="Calponin-homology (CH)" evidence="2">
    <location>
        <begin position="4"/>
        <end position="109"/>
    </location>
</feature>